<organism evidence="1 2">
    <name type="scientific">Datura stramonium</name>
    <name type="common">Jimsonweed</name>
    <name type="synonym">Common thornapple</name>
    <dbReference type="NCBI Taxonomy" id="4076"/>
    <lineage>
        <taxon>Eukaryota</taxon>
        <taxon>Viridiplantae</taxon>
        <taxon>Streptophyta</taxon>
        <taxon>Embryophyta</taxon>
        <taxon>Tracheophyta</taxon>
        <taxon>Spermatophyta</taxon>
        <taxon>Magnoliopsida</taxon>
        <taxon>eudicotyledons</taxon>
        <taxon>Gunneridae</taxon>
        <taxon>Pentapetalae</taxon>
        <taxon>asterids</taxon>
        <taxon>lamiids</taxon>
        <taxon>Solanales</taxon>
        <taxon>Solanaceae</taxon>
        <taxon>Solanoideae</taxon>
        <taxon>Datureae</taxon>
        <taxon>Datura</taxon>
    </lineage>
</organism>
<evidence type="ECO:0000313" key="1">
    <source>
        <dbReference type="EMBL" id="MCD7470814.1"/>
    </source>
</evidence>
<proteinExistence type="predicted"/>
<gene>
    <name evidence="1" type="ORF">HAX54_010968</name>
</gene>
<comment type="caution">
    <text evidence="1">The sequence shown here is derived from an EMBL/GenBank/DDBJ whole genome shotgun (WGS) entry which is preliminary data.</text>
</comment>
<protein>
    <submittedName>
        <fullName evidence="1">Uncharacterized protein</fullName>
    </submittedName>
</protein>
<evidence type="ECO:0000313" key="2">
    <source>
        <dbReference type="Proteomes" id="UP000823775"/>
    </source>
</evidence>
<name>A0ABS8TJU0_DATST</name>
<reference evidence="1 2" key="1">
    <citation type="journal article" date="2021" name="BMC Genomics">
        <title>Datura genome reveals duplications of psychoactive alkaloid biosynthetic genes and high mutation rate following tissue culture.</title>
        <authorList>
            <person name="Rajewski A."/>
            <person name="Carter-House D."/>
            <person name="Stajich J."/>
            <person name="Litt A."/>
        </authorList>
    </citation>
    <scope>NUCLEOTIDE SEQUENCE [LARGE SCALE GENOMIC DNA]</scope>
    <source>
        <strain evidence="1">AR-01</strain>
    </source>
</reference>
<dbReference type="Proteomes" id="UP000823775">
    <property type="component" value="Unassembled WGS sequence"/>
</dbReference>
<dbReference type="EMBL" id="JACEIK010001611">
    <property type="protein sequence ID" value="MCD7470814.1"/>
    <property type="molecule type" value="Genomic_DNA"/>
</dbReference>
<keyword evidence="2" id="KW-1185">Reference proteome</keyword>
<dbReference type="PANTHER" id="PTHR33233:SF17">
    <property type="entry name" value="DUF4283 DOMAIN-CONTAINING PROTEIN"/>
    <property type="match status" value="1"/>
</dbReference>
<dbReference type="PANTHER" id="PTHR33233">
    <property type="entry name" value="ENDONUCLEASE/EXONUCLEASE/PHOSPHATASE"/>
    <property type="match status" value="1"/>
</dbReference>
<sequence length="116" mass="13129">MGESEQAQVEQEVQPIESKKWANLFTKNKFATKGMKLVYIAPVIVEGELPLGDICPVIGTTLPLLNIERISYVRMPIEMDITKILPKTIKLLDPTGKMVEQEVYCEWKPVYCATCL</sequence>
<accession>A0ABS8TJU0</accession>